<organism evidence="3 4">
    <name type="scientific">Xanthomonas oryzae pv. oryzicola (strain BLS256)</name>
    <dbReference type="NCBI Taxonomy" id="383407"/>
    <lineage>
        <taxon>Bacteria</taxon>
        <taxon>Pseudomonadati</taxon>
        <taxon>Pseudomonadota</taxon>
        <taxon>Gammaproteobacteria</taxon>
        <taxon>Lysobacterales</taxon>
        <taxon>Lysobacteraceae</taxon>
        <taxon>Xanthomonas</taxon>
    </lineage>
</organism>
<dbReference type="EMBL" id="CP003057">
    <property type="protein sequence ID" value="AEQ96305.1"/>
    <property type="molecule type" value="Genomic_DNA"/>
</dbReference>
<dbReference type="Gene3D" id="3.10.270.10">
    <property type="entry name" value="Urate Oxidase"/>
    <property type="match status" value="1"/>
</dbReference>
<keyword evidence="1 2" id="KW-0378">Hydrolase</keyword>
<gene>
    <name evidence="2" type="primary">folE2</name>
    <name evidence="3" type="ORF">XOC_2164</name>
</gene>
<dbReference type="Pfam" id="PF02649">
    <property type="entry name" value="GCHY-1"/>
    <property type="match status" value="1"/>
</dbReference>
<dbReference type="PANTHER" id="PTHR36445:SF1">
    <property type="entry name" value="GTP CYCLOHYDROLASE MPTA"/>
    <property type="match status" value="1"/>
</dbReference>
<proteinExistence type="inferred from homology"/>
<evidence type="ECO:0000313" key="3">
    <source>
        <dbReference type="EMBL" id="AEQ96305.1"/>
    </source>
</evidence>
<name>G7TDG9_XANOB</name>
<comment type="function">
    <text evidence="2">Converts GTP to 7,8-dihydroneopterin triphosphate.</text>
</comment>
<dbReference type="InterPro" id="IPR022838">
    <property type="entry name" value="GTP_cyclohydrolase_FolE2"/>
</dbReference>
<comment type="similarity">
    <text evidence="2">Belongs to the GTP cyclohydrolase IV family.</text>
</comment>
<dbReference type="HOGENOM" id="CLU_062816_0_0_6"/>
<sequence>MRESTTTSLRFLVAFEPRSSPLPSDEYPMSATLPDVAVTEAFTLSAPLRWVGMQDIAIPVHLDAVSGSGLAARASVQVDLPRAELKGIHMSRLYRLLDLHLQRPLSPAMFPQLLQALIESHADCASRAARLTLSFELMLRMPALRSEGLSGWRAYPVRIAAQCRAGRTTIQLQVEVLYASTCPCSAALSRQLLRDAFVQQHAGRDALPLQDVAQWLQDHGSYATPHSQRSVAQVCVDLPADTQGFAIQELIGLCEQALATPVQAAVRRPDEQAFARLNGANLMYVEDAARRLRKQLAEHYATFHVAVRHLESLHAHDAVAETGSDDETFFPAAL</sequence>
<reference evidence="3 4" key="1">
    <citation type="journal article" date="2011" name="J. Bacteriol.">
        <title>Two new complete genome sequences offer insight into host and tissue specificity of plant pathogenic Xanthomonas spp.</title>
        <authorList>
            <person name="Bogdanove A.J."/>
            <person name="Koebnik R."/>
            <person name="Lu H."/>
            <person name="Furutani A."/>
            <person name="Angiuoli S.V."/>
            <person name="Patil P.B."/>
            <person name="Van Sluys M.A."/>
            <person name="Ryan R.P."/>
            <person name="Meyer D.F."/>
            <person name="Han S.W."/>
            <person name="Aparna G."/>
            <person name="Rajaram M."/>
            <person name="Delcher A.L."/>
            <person name="Phillippy A.M."/>
            <person name="Puiu D."/>
            <person name="Schatz M.C."/>
            <person name="Shumway M."/>
            <person name="Sommer D.D."/>
            <person name="Trapnell C."/>
            <person name="Benahmed F."/>
            <person name="Dimitrov G."/>
            <person name="Madupu R."/>
            <person name="Radune D."/>
            <person name="Sullivan S."/>
            <person name="Jha G."/>
            <person name="Ishihara H."/>
            <person name="Lee S.W."/>
            <person name="Pandey A."/>
            <person name="Sharma V."/>
            <person name="Sriariyanun M."/>
            <person name="Szurek B."/>
            <person name="Vera-Cruz C.M."/>
            <person name="Dorman K.S."/>
            <person name="Ronald P.C."/>
            <person name="Verdier V."/>
            <person name="Dow J.M."/>
            <person name="Sonti R.V."/>
            <person name="Tsuge S."/>
            <person name="Brendel V.P."/>
            <person name="Rabinowicz P.D."/>
            <person name="Leach J.E."/>
            <person name="White F.F."/>
            <person name="Salzberg S.L."/>
        </authorList>
    </citation>
    <scope>NUCLEOTIDE SEQUENCE [LARGE SCALE GENOMIC DNA]</scope>
    <source>
        <strain evidence="3 4">BLS256</strain>
    </source>
</reference>
<dbReference type="EC" id="3.5.4.16" evidence="2"/>
<dbReference type="PANTHER" id="PTHR36445">
    <property type="entry name" value="GTP CYCLOHYDROLASE MPTA"/>
    <property type="match status" value="1"/>
</dbReference>
<evidence type="ECO:0000256" key="1">
    <source>
        <dbReference type="ARBA" id="ARBA00022801"/>
    </source>
</evidence>
<dbReference type="UniPathway" id="UPA00848">
    <property type="reaction ID" value="UER00151"/>
</dbReference>
<comment type="catalytic activity">
    <reaction evidence="2">
        <text>GTP + H2O = 7,8-dihydroneopterin 3'-triphosphate + formate + H(+)</text>
        <dbReference type="Rhea" id="RHEA:17473"/>
        <dbReference type="ChEBI" id="CHEBI:15377"/>
        <dbReference type="ChEBI" id="CHEBI:15378"/>
        <dbReference type="ChEBI" id="CHEBI:15740"/>
        <dbReference type="ChEBI" id="CHEBI:37565"/>
        <dbReference type="ChEBI" id="CHEBI:58462"/>
        <dbReference type="EC" id="3.5.4.16"/>
    </reaction>
</comment>
<dbReference type="NCBIfam" id="NF010200">
    <property type="entry name" value="PRK13674.1-1"/>
    <property type="match status" value="1"/>
</dbReference>
<dbReference type="HAMAP" id="MF_01527_B">
    <property type="entry name" value="GTP_cyclohydrol_B"/>
    <property type="match status" value="1"/>
</dbReference>
<feature type="site" description="May be catalytically important" evidence="2">
    <location>
        <position position="182"/>
    </location>
</feature>
<dbReference type="GO" id="GO:0046654">
    <property type="term" value="P:tetrahydrofolate biosynthetic process"/>
    <property type="evidence" value="ECO:0007669"/>
    <property type="project" value="UniProtKB-UniRule"/>
</dbReference>
<dbReference type="InterPro" id="IPR003801">
    <property type="entry name" value="GTP_cyclohydrolase_FolE2/MptA"/>
</dbReference>
<dbReference type="eggNOG" id="COG1469">
    <property type="taxonomic scope" value="Bacteria"/>
</dbReference>
<dbReference type="AlphaFoldDB" id="G7TDG9"/>
<dbReference type="Proteomes" id="UP000008851">
    <property type="component" value="Chromosome"/>
</dbReference>
<dbReference type="KEGG" id="xor:XOC_2164"/>
<evidence type="ECO:0000256" key="2">
    <source>
        <dbReference type="HAMAP-Rule" id="MF_01527"/>
    </source>
</evidence>
<dbReference type="GO" id="GO:0003934">
    <property type="term" value="F:GTP cyclohydrolase I activity"/>
    <property type="evidence" value="ECO:0007669"/>
    <property type="project" value="UniProtKB-UniRule"/>
</dbReference>
<comment type="pathway">
    <text evidence="2">Cofactor biosynthesis; 7,8-dihydroneopterin triphosphate biosynthesis; 7,8-dihydroneopterin triphosphate from GTP: step 1/1.</text>
</comment>
<evidence type="ECO:0000313" key="4">
    <source>
        <dbReference type="Proteomes" id="UP000008851"/>
    </source>
</evidence>
<accession>G7TDG9</accession>
<protein>
    <recommendedName>
        <fullName evidence="2">GTP cyclohydrolase FolE2</fullName>
        <ecNumber evidence="2">3.5.4.16</ecNumber>
    </recommendedName>
</protein>